<dbReference type="PANTHER" id="PTHR36933:SF1">
    <property type="entry name" value="SLL0788 PROTEIN"/>
    <property type="match status" value="1"/>
</dbReference>
<feature type="domain" description="DUF305" evidence="1">
    <location>
        <begin position="43"/>
        <end position="195"/>
    </location>
</feature>
<dbReference type="Gene3D" id="1.20.1260.10">
    <property type="match status" value="1"/>
</dbReference>
<evidence type="ECO:0000259" key="1">
    <source>
        <dbReference type="Pfam" id="PF03713"/>
    </source>
</evidence>
<reference evidence="2 3" key="1">
    <citation type="journal article" date="2019" name="Int. J. Syst. Evol. Microbiol.">
        <title>The Global Catalogue of Microorganisms (GCM) 10K type strain sequencing project: providing services to taxonomists for standard genome sequencing and annotation.</title>
        <authorList>
            <consortium name="The Broad Institute Genomics Platform"/>
            <consortium name="The Broad Institute Genome Sequencing Center for Infectious Disease"/>
            <person name="Wu L."/>
            <person name="Ma J."/>
        </authorList>
    </citation>
    <scope>NUCLEOTIDE SEQUENCE [LARGE SCALE GENOMIC DNA]</scope>
    <source>
        <strain evidence="2 3">JCM 10696</strain>
    </source>
</reference>
<gene>
    <name evidence="2" type="ORF">GCM10009550_53170</name>
</gene>
<sequence>MSTHRAGRLFSAIALLVIGATAALLLDGLTGDDRRPGEPGRVDIGFAQDMVVHHQQAVTMAQTVRDTASPPVRRLAVAIELDQLREIGHMQGWLALWEAPQLPSGPPMTWMSGHSEHAADREMPGLASQDELDRLGGLKGKDLDAFFLQLMIRHHEGGRLMTTAAARDAAVPHVRAYARTMTIEQRQETATMSGLLSALDRAPLP</sequence>
<accession>A0ABN1RPE6</accession>
<dbReference type="RefSeq" id="WP_344243693.1">
    <property type="nucleotide sequence ID" value="NZ_BAAAHH010000025.1"/>
</dbReference>
<dbReference type="Proteomes" id="UP001500665">
    <property type="component" value="Unassembled WGS sequence"/>
</dbReference>
<dbReference type="Pfam" id="PF03713">
    <property type="entry name" value="DUF305"/>
    <property type="match status" value="1"/>
</dbReference>
<name>A0ABN1RPE6_9ACTN</name>
<comment type="caution">
    <text evidence="2">The sequence shown here is derived from an EMBL/GenBank/DDBJ whole genome shotgun (WGS) entry which is preliminary data.</text>
</comment>
<organism evidence="2 3">
    <name type="scientific">Actinocorallia libanotica</name>
    <dbReference type="NCBI Taxonomy" id="46162"/>
    <lineage>
        <taxon>Bacteria</taxon>
        <taxon>Bacillati</taxon>
        <taxon>Actinomycetota</taxon>
        <taxon>Actinomycetes</taxon>
        <taxon>Streptosporangiales</taxon>
        <taxon>Thermomonosporaceae</taxon>
        <taxon>Actinocorallia</taxon>
    </lineage>
</organism>
<dbReference type="InterPro" id="IPR012347">
    <property type="entry name" value="Ferritin-like"/>
</dbReference>
<dbReference type="PANTHER" id="PTHR36933">
    <property type="entry name" value="SLL0788 PROTEIN"/>
    <property type="match status" value="1"/>
</dbReference>
<evidence type="ECO:0000313" key="2">
    <source>
        <dbReference type="EMBL" id="GAA0961097.1"/>
    </source>
</evidence>
<dbReference type="EMBL" id="BAAAHH010000025">
    <property type="protein sequence ID" value="GAA0961097.1"/>
    <property type="molecule type" value="Genomic_DNA"/>
</dbReference>
<evidence type="ECO:0000313" key="3">
    <source>
        <dbReference type="Proteomes" id="UP001500665"/>
    </source>
</evidence>
<proteinExistence type="predicted"/>
<keyword evidence="3" id="KW-1185">Reference proteome</keyword>
<protein>
    <submittedName>
        <fullName evidence="2">DUF305 domain-containing protein</fullName>
    </submittedName>
</protein>
<dbReference type="InterPro" id="IPR005183">
    <property type="entry name" value="DUF305_CopM-like"/>
</dbReference>